<evidence type="ECO:0000313" key="1">
    <source>
        <dbReference type="EMBL" id="SEI98923.1"/>
    </source>
</evidence>
<dbReference type="InterPro" id="IPR021808">
    <property type="entry name" value="DUF3383"/>
</dbReference>
<accession>A0A1H6V2W4</accession>
<gene>
    <name evidence="1" type="ORF">SAMN04244579_02717</name>
</gene>
<dbReference type="RefSeq" id="WP_090900234.1">
    <property type="nucleotide sequence ID" value="NZ_FNYO01000030.1"/>
</dbReference>
<name>A0A1H6V2W4_9GAMM</name>
<dbReference type="Pfam" id="PF11863">
    <property type="entry name" value="DUF3383"/>
    <property type="match status" value="1"/>
</dbReference>
<dbReference type="STRING" id="170623.SAMN04244579_02717"/>
<dbReference type="EMBL" id="FNYO01000030">
    <property type="protein sequence ID" value="SEI98923.1"/>
    <property type="molecule type" value="Genomic_DNA"/>
</dbReference>
<reference evidence="1 2" key="1">
    <citation type="submission" date="2016-10" db="EMBL/GenBank/DDBJ databases">
        <authorList>
            <person name="de Groot N.N."/>
        </authorList>
    </citation>
    <scope>NUCLEOTIDE SEQUENCE [LARGE SCALE GENOMIC DNA]</scope>
    <source>
        <strain evidence="1 2">DSM 1041</strain>
    </source>
</reference>
<evidence type="ECO:0008006" key="3">
    <source>
        <dbReference type="Google" id="ProtNLM"/>
    </source>
</evidence>
<dbReference type="Proteomes" id="UP000199005">
    <property type="component" value="Unassembled WGS sequence"/>
</dbReference>
<organism evidence="1 2">
    <name type="scientific">Azotobacter beijerinckii</name>
    <dbReference type="NCBI Taxonomy" id="170623"/>
    <lineage>
        <taxon>Bacteria</taxon>
        <taxon>Pseudomonadati</taxon>
        <taxon>Pseudomonadota</taxon>
        <taxon>Gammaproteobacteria</taxon>
        <taxon>Pseudomonadales</taxon>
        <taxon>Pseudomonadaceae</taxon>
        <taxon>Azotobacter</taxon>
    </lineage>
</organism>
<dbReference type="AlphaFoldDB" id="A0A1H6V2W4"/>
<sequence>MPTLAVSDVVNVQIVMSPKAAATRNFGALLILGSSSVIDTNERIRQYASLDAVASDFGTTAPEYLAANLFFSQSPQPSLLYIGRWAESASAARLNGGALSVAQQALENFTSITTGSMRITVDGTLKTLSALNFSAAANLNGVASIITTALAGAVCVWNANFSRFEITSPTTGATSTLTYASATGSGTDVSALLGLVTGTASAPVNGIAAETLLSCVTNLAAMSANWYGLQIADTSPTDADLLGVAAFIEGASPSRTFGVTTQGALALDGTSTTDIAYKLKAANYKRTFDQYSSSSPYAAASIFGRAFTVNFQGNNTTITLKFKQEPGVTAESLNETQAAALKAKNCNVFVNYNNDTAIIQEGVMANGYFFDEVHGTDWLQNELQTAVYNVLYTSQTKVPQTDPGINRIVTAIVDRLEQGVANGLIAPGQWNGPDIGALRSGQYLSTGYYVYAPPVSSQSQADREARKAPVIQVAIKLAGAVHFAEIIVNVNR</sequence>
<protein>
    <recommendedName>
        <fullName evidence="3">Mu-like prophage tail sheath protein gpL</fullName>
    </recommendedName>
</protein>
<proteinExistence type="predicted"/>
<evidence type="ECO:0000313" key="2">
    <source>
        <dbReference type="Proteomes" id="UP000199005"/>
    </source>
</evidence>